<evidence type="ECO:0000313" key="1">
    <source>
        <dbReference type="EMBL" id="GCD46137.1"/>
    </source>
</evidence>
<comment type="caution">
    <text evidence="1">The sequence shown here is derived from an EMBL/GenBank/DDBJ whole genome shotgun (WGS) entry which is preliminary data.</text>
</comment>
<accession>A0A401W9Y9</accession>
<dbReference type="EMBL" id="BHZD01000001">
    <property type="protein sequence ID" value="GCD46137.1"/>
    <property type="molecule type" value="Genomic_DNA"/>
</dbReference>
<name>A0A401W9Y9_STREY</name>
<evidence type="ECO:0000313" key="2">
    <source>
        <dbReference type="Proteomes" id="UP000286746"/>
    </source>
</evidence>
<reference evidence="1 2" key="1">
    <citation type="submission" date="2018-11" db="EMBL/GenBank/DDBJ databases">
        <title>Whole genome sequence of Streptomyces paromomycinus NBRC 15454(T).</title>
        <authorList>
            <person name="Komaki H."/>
            <person name="Tamura T."/>
        </authorList>
    </citation>
    <scope>NUCLEOTIDE SEQUENCE [LARGE SCALE GENOMIC DNA]</scope>
    <source>
        <strain evidence="1 2">NBRC 15454</strain>
    </source>
</reference>
<evidence type="ECO:0008006" key="3">
    <source>
        <dbReference type="Google" id="ProtNLM"/>
    </source>
</evidence>
<dbReference type="AlphaFoldDB" id="A0A401W9Y9"/>
<protein>
    <recommendedName>
        <fullName evidence="3">DUF732 domain-containing protein</fullName>
    </recommendedName>
</protein>
<gene>
    <name evidence="1" type="ORF">GKJPGBOP_05884</name>
</gene>
<organism evidence="1 2">
    <name type="scientific">Streptomyces paromomycinus</name>
    <name type="common">Streptomyces rimosus subsp. paromomycinus</name>
    <dbReference type="NCBI Taxonomy" id="92743"/>
    <lineage>
        <taxon>Bacteria</taxon>
        <taxon>Bacillati</taxon>
        <taxon>Actinomycetota</taxon>
        <taxon>Actinomycetes</taxon>
        <taxon>Kitasatosporales</taxon>
        <taxon>Streptomycetaceae</taxon>
        <taxon>Streptomyces</taxon>
    </lineage>
</organism>
<keyword evidence="2" id="KW-1185">Reference proteome</keyword>
<dbReference type="RefSeq" id="WP_170251434.1">
    <property type="nucleotide sequence ID" value="NZ_BHZD01000001.1"/>
</dbReference>
<proteinExistence type="predicted"/>
<sequence>MIAPSTTVGAHMNIRTTAVGALTLGLLLAACGTQEQPKAEPTRTPSDKFLGAIVDHPIHSWDDNGPSQTELLAYPPEWCTALKQGHSVDYLFGKGGLYPIGMEWGTNKEDARQVLIMAVEAYCPQHRERVVQELRSNGDY</sequence>
<dbReference type="Proteomes" id="UP000286746">
    <property type="component" value="Unassembled WGS sequence"/>
</dbReference>